<evidence type="ECO:0000259" key="1">
    <source>
        <dbReference type="Pfam" id="PF00535"/>
    </source>
</evidence>
<dbReference type="InterPro" id="IPR001173">
    <property type="entry name" value="Glyco_trans_2-like"/>
</dbReference>
<dbReference type="Gene3D" id="3.90.550.10">
    <property type="entry name" value="Spore Coat Polysaccharide Biosynthesis Protein SpsA, Chain A"/>
    <property type="match status" value="1"/>
</dbReference>
<evidence type="ECO:0000313" key="2">
    <source>
        <dbReference type="EMBL" id="SIQ74483.1"/>
    </source>
</evidence>
<dbReference type="GO" id="GO:0016758">
    <property type="term" value="F:hexosyltransferase activity"/>
    <property type="evidence" value="ECO:0007669"/>
    <property type="project" value="UniProtKB-ARBA"/>
</dbReference>
<organism evidence="2 3">
    <name type="scientific">Alkalispirochaeta americana</name>
    <dbReference type="NCBI Taxonomy" id="159291"/>
    <lineage>
        <taxon>Bacteria</taxon>
        <taxon>Pseudomonadati</taxon>
        <taxon>Spirochaetota</taxon>
        <taxon>Spirochaetia</taxon>
        <taxon>Spirochaetales</taxon>
        <taxon>Spirochaetaceae</taxon>
        <taxon>Alkalispirochaeta</taxon>
    </lineage>
</organism>
<dbReference type="Pfam" id="PF00535">
    <property type="entry name" value="Glycos_transf_2"/>
    <property type="match status" value="1"/>
</dbReference>
<accession>A0A1N6V9D4</accession>
<dbReference type="InterPro" id="IPR029044">
    <property type="entry name" value="Nucleotide-diphossugar_trans"/>
</dbReference>
<keyword evidence="3" id="KW-1185">Reference proteome</keyword>
<name>A0A1N6V9D4_9SPIO</name>
<evidence type="ECO:0000313" key="3">
    <source>
        <dbReference type="Proteomes" id="UP000186400"/>
    </source>
</evidence>
<protein>
    <submittedName>
        <fullName evidence="2">Glycosyltransferase involved in cell wall bisynthesis</fullName>
    </submittedName>
</protein>
<dbReference type="OrthoDB" id="305760at2"/>
<dbReference type="PANTHER" id="PTHR22916">
    <property type="entry name" value="GLYCOSYLTRANSFERASE"/>
    <property type="match status" value="1"/>
</dbReference>
<dbReference type="STRING" id="159291.SAMN05920897_11429"/>
<dbReference type="CDD" id="cd00761">
    <property type="entry name" value="Glyco_tranf_GTA_type"/>
    <property type="match status" value="1"/>
</dbReference>
<dbReference type="SUPFAM" id="SSF53448">
    <property type="entry name" value="Nucleotide-diphospho-sugar transferases"/>
    <property type="match status" value="1"/>
</dbReference>
<proteinExistence type="predicted"/>
<feature type="domain" description="Glycosyltransferase 2-like" evidence="1">
    <location>
        <begin position="9"/>
        <end position="167"/>
    </location>
</feature>
<gene>
    <name evidence="2" type="ORF">SAMN05920897_11429</name>
</gene>
<dbReference type="RefSeq" id="WP_083943949.1">
    <property type="nucleotide sequence ID" value="NZ_FTMS01000014.1"/>
</dbReference>
<keyword evidence="2" id="KW-0808">Transferase</keyword>
<sequence length="300" mass="33810">MKFRENLLSVIVPVYNRETLIRRAICSVLDQALPEGWDLELIVVDDGSSDRTRSSALESCGDDPRTLVLTKPPGGTPGGARNYGVCRASGALLAFLDSDDTWLPGKLLRQIPLHHPGGAIVSHTRERWIRGEREISQEGRRFSAYRRSGDLLKDSLVKCIIGPSTVMIGRSLWEETGGFREDLEVAEDYEYWLRLATLADVSYLQEPFTVKYAGHGDQLSEKYGHIELFRLQGLRDLVENRWFLRCRGDSAQELAENELGRKALIYARGALKRGRTGEAEEYHALAQRYGSQDCDILELL</sequence>
<dbReference type="PANTHER" id="PTHR22916:SF3">
    <property type="entry name" value="UDP-GLCNAC:BETAGAL BETA-1,3-N-ACETYLGLUCOSAMINYLTRANSFERASE-LIKE PROTEIN 1"/>
    <property type="match status" value="1"/>
</dbReference>
<dbReference type="Proteomes" id="UP000186400">
    <property type="component" value="Unassembled WGS sequence"/>
</dbReference>
<reference evidence="2 3" key="1">
    <citation type="submission" date="2017-01" db="EMBL/GenBank/DDBJ databases">
        <authorList>
            <person name="Mah S.A."/>
            <person name="Swanson W.J."/>
            <person name="Moy G.W."/>
            <person name="Vacquier V.D."/>
        </authorList>
    </citation>
    <scope>NUCLEOTIDE SEQUENCE [LARGE SCALE GENOMIC DNA]</scope>
    <source>
        <strain evidence="2 3">ASpG1</strain>
    </source>
</reference>
<dbReference type="AlphaFoldDB" id="A0A1N6V9D4"/>
<dbReference type="EMBL" id="FTMS01000014">
    <property type="protein sequence ID" value="SIQ74483.1"/>
    <property type="molecule type" value="Genomic_DNA"/>
</dbReference>